<gene>
    <name evidence="1" type="ordered locus">Aazo_4892</name>
</gene>
<reference evidence="1 2" key="1">
    <citation type="journal article" date="2010" name="PLoS ONE">
        <title>Genome erosion in a nitrogen-fixing vertically transmitted endosymbiotic multicellular cyanobacterium.</title>
        <authorList>
            <person name="Ran L."/>
            <person name="Larsson J."/>
            <person name="Vigil-Stenman T."/>
            <person name="Nylander J.A."/>
            <person name="Ininbergs K."/>
            <person name="Zheng W.W."/>
            <person name="Lapidus A."/>
            <person name="Lowry S."/>
            <person name="Haselkorn R."/>
            <person name="Bergman B."/>
        </authorList>
    </citation>
    <scope>NUCLEOTIDE SEQUENCE [LARGE SCALE GENOMIC DNA]</scope>
    <source>
        <strain evidence="1 2">0708</strain>
    </source>
</reference>
<name>D7DYF2_NOSA0</name>
<protein>
    <submittedName>
        <fullName evidence="1">Uncharacterized protein</fullName>
    </submittedName>
</protein>
<organism evidence="1 2">
    <name type="scientific">Nostoc azollae (strain 0708)</name>
    <name type="common">Anabaena azollae (strain 0708)</name>
    <dbReference type="NCBI Taxonomy" id="551115"/>
    <lineage>
        <taxon>Bacteria</taxon>
        <taxon>Bacillati</taxon>
        <taxon>Cyanobacteriota</taxon>
        <taxon>Cyanophyceae</taxon>
        <taxon>Nostocales</taxon>
        <taxon>Nostocaceae</taxon>
        <taxon>Trichormus</taxon>
    </lineage>
</organism>
<evidence type="ECO:0000313" key="1">
    <source>
        <dbReference type="EMBL" id="ADI66030.1"/>
    </source>
</evidence>
<dbReference type="EMBL" id="CP002059">
    <property type="protein sequence ID" value="ADI66030.1"/>
    <property type="molecule type" value="Genomic_DNA"/>
</dbReference>
<evidence type="ECO:0000313" key="2">
    <source>
        <dbReference type="Proteomes" id="UP000001511"/>
    </source>
</evidence>
<keyword evidence="2" id="KW-1185">Reference proteome</keyword>
<dbReference type="Proteomes" id="UP000001511">
    <property type="component" value="Chromosome"/>
</dbReference>
<proteinExistence type="predicted"/>
<dbReference type="KEGG" id="naz:Aazo_4892"/>
<sequence length="53" mass="6526">MIYAELFFPIHDKLGQKHLLHYFMKNIPQLREIDNCSNMQIYLKITDNWRLKC</sequence>
<accession>D7DYF2</accession>
<dbReference type="HOGENOM" id="CLU_3064063_0_0_3"/>
<dbReference type="AlphaFoldDB" id="D7DYF2"/>